<accession>A0AAV3Y9U6</accession>
<sequence>MTISYKHYSQFAVLKCARIGEIETSEKKQVTRSLEIWESFSITTTLQCTLPEWSPSCWTNMSGQCWSMHVIPLILLHVTSGYFQRKKITCVVTEEDIIFATKTAIRLLDKDPCVTAFDS</sequence>
<proteinExistence type="predicted"/>
<comment type="caution">
    <text evidence="1">The sequence shown here is derived from an EMBL/GenBank/DDBJ whole genome shotgun (WGS) entry which is preliminary data.</text>
</comment>
<dbReference type="EMBL" id="BLXT01000616">
    <property type="protein sequence ID" value="GFN78848.1"/>
    <property type="molecule type" value="Genomic_DNA"/>
</dbReference>
<organism evidence="1 2">
    <name type="scientific">Plakobranchus ocellatus</name>
    <dbReference type="NCBI Taxonomy" id="259542"/>
    <lineage>
        <taxon>Eukaryota</taxon>
        <taxon>Metazoa</taxon>
        <taxon>Spiralia</taxon>
        <taxon>Lophotrochozoa</taxon>
        <taxon>Mollusca</taxon>
        <taxon>Gastropoda</taxon>
        <taxon>Heterobranchia</taxon>
        <taxon>Euthyneura</taxon>
        <taxon>Panpulmonata</taxon>
        <taxon>Sacoglossa</taxon>
        <taxon>Placobranchoidea</taxon>
        <taxon>Plakobranchidae</taxon>
        <taxon>Plakobranchus</taxon>
    </lineage>
</organism>
<evidence type="ECO:0000313" key="1">
    <source>
        <dbReference type="EMBL" id="GFN78848.1"/>
    </source>
</evidence>
<dbReference type="AlphaFoldDB" id="A0AAV3Y9U6"/>
<dbReference type="Proteomes" id="UP000735302">
    <property type="component" value="Unassembled WGS sequence"/>
</dbReference>
<evidence type="ECO:0000313" key="2">
    <source>
        <dbReference type="Proteomes" id="UP000735302"/>
    </source>
</evidence>
<protein>
    <submittedName>
        <fullName evidence="1">Uncharacterized protein</fullName>
    </submittedName>
</protein>
<reference evidence="1 2" key="1">
    <citation type="journal article" date="2021" name="Elife">
        <title>Chloroplast acquisition without the gene transfer in kleptoplastic sea slugs, Plakobranchus ocellatus.</title>
        <authorList>
            <person name="Maeda T."/>
            <person name="Takahashi S."/>
            <person name="Yoshida T."/>
            <person name="Shimamura S."/>
            <person name="Takaki Y."/>
            <person name="Nagai Y."/>
            <person name="Toyoda A."/>
            <person name="Suzuki Y."/>
            <person name="Arimoto A."/>
            <person name="Ishii H."/>
            <person name="Satoh N."/>
            <person name="Nishiyama T."/>
            <person name="Hasebe M."/>
            <person name="Maruyama T."/>
            <person name="Minagawa J."/>
            <person name="Obokata J."/>
            <person name="Shigenobu S."/>
        </authorList>
    </citation>
    <scope>NUCLEOTIDE SEQUENCE [LARGE SCALE GENOMIC DNA]</scope>
</reference>
<keyword evidence="2" id="KW-1185">Reference proteome</keyword>
<name>A0AAV3Y9U6_9GAST</name>
<gene>
    <name evidence="1" type="ORF">PoB_000535400</name>
</gene>